<evidence type="ECO:0000313" key="7">
    <source>
        <dbReference type="Proteomes" id="UP000595349"/>
    </source>
</evidence>
<evidence type="ECO:0000256" key="4">
    <source>
        <dbReference type="SAM" id="MobiDB-lite"/>
    </source>
</evidence>
<keyword evidence="3" id="KW-0479">Metal-binding</keyword>
<dbReference type="GO" id="GO:0005507">
    <property type="term" value="F:copper ion binding"/>
    <property type="evidence" value="ECO:0007669"/>
    <property type="project" value="InterPro"/>
</dbReference>
<comment type="function">
    <text evidence="2">Destroys radicals which are normally produced within the cells and which are toxic to biological systems. May play a role in favoring mycobacterial survival in phagocytes.</text>
</comment>
<dbReference type="PROSITE" id="PS00332">
    <property type="entry name" value="SOD_CU_ZN_2"/>
    <property type="match status" value="1"/>
</dbReference>
<dbReference type="EMBL" id="CP054706">
    <property type="protein sequence ID" value="QQK80929.1"/>
    <property type="molecule type" value="Genomic_DNA"/>
</dbReference>
<dbReference type="RefSeq" id="WP_200085296.1">
    <property type="nucleotide sequence ID" value="NZ_CP054706.1"/>
</dbReference>
<organism evidence="6 7">
    <name type="scientific">Salicibibacter cibi</name>
    <dbReference type="NCBI Taxonomy" id="2743001"/>
    <lineage>
        <taxon>Bacteria</taxon>
        <taxon>Bacillati</taxon>
        <taxon>Bacillota</taxon>
        <taxon>Bacilli</taxon>
        <taxon>Bacillales</taxon>
        <taxon>Bacillaceae</taxon>
        <taxon>Salicibibacter</taxon>
    </lineage>
</organism>
<dbReference type="InterPro" id="IPR036423">
    <property type="entry name" value="SOD-like_Cu/Zn_dom_sf"/>
</dbReference>
<sequence length="217" mass="23589">MKKNIYSFVFVGGLSILLLACSPEGSDEGTESLDTPDNGEAEDTNNEGTDEEAAEESDAVAELHDENEERVGTVSFNERDGDTRITAEAENLEPGFHGFHIHEEGICEPDAEEGPFDTAEGHYAPEDNEHGEHAGDLPPLYVKEDGTADMSIEVDRFTPDELVEEETAMIIHSDPDNFAHIPDRYTSEEQDESGPDEDTLDTGDAGDRVACAVIEAS</sequence>
<dbReference type="Gene3D" id="2.60.40.200">
    <property type="entry name" value="Superoxide dismutase, copper/zinc binding domain"/>
    <property type="match status" value="1"/>
</dbReference>
<dbReference type="PANTHER" id="PTHR10003">
    <property type="entry name" value="SUPEROXIDE DISMUTASE CU-ZN -RELATED"/>
    <property type="match status" value="1"/>
</dbReference>
<comment type="similarity">
    <text evidence="1 3">Belongs to the Cu-Zn superoxide dismutase family.</text>
</comment>
<dbReference type="PROSITE" id="PS51257">
    <property type="entry name" value="PROKAR_LIPOPROTEIN"/>
    <property type="match status" value="1"/>
</dbReference>
<dbReference type="Proteomes" id="UP000595349">
    <property type="component" value="Chromosome"/>
</dbReference>
<name>A0A7T7CG98_9BACI</name>
<comment type="cofactor">
    <cofactor evidence="3">
        <name>Cu cation</name>
        <dbReference type="ChEBI" id="CHEBI:23378"/>
    </cofactor>
    <text evidence="3">Binds 1 copper ion per subunit.</text>
</comment>
<feature type="domain" description="Superoxide dismutase copper/zinc binding" evidence="5">
    <location>
        <begin position="72"/>
        <end position="214"/>
    </location>
</feature>
<keyword evidence="7" id="KW-1185">Reference proteome</keyword>
<evidence type="ECO:0000259" key="5">
    <source>
        <dbReference type="Pfam" id="PF00080"/>
    </source>
</evidence>
<feature type="compositionally biased region" description="Basic and acidic residues" evidence="4">
    <location>
        <begin position="173"/>
        <end position="187"/>
    </location>
</feature>
<dbReference type="InterPro" id="IPR001424">
    <property type="entry name" value="SOD_Cu_Zn_dom"/>
</dbReference>
<dbReference type="AlphaFoldDB" id="A0A7T7CG98"/>
<evidence type="ECO:0000256" key="1">
    <source>
        <dbReference type="ARBA" id="ARBA00010457"/>
    </source>
</evidence>
<evidence type="ECO:0000256" key="2">
    <source>
        <dbReference type="ARBA" id="ARBA00024900"/>
    </source>
</evidence>
<keyword evidence="3" id="KW-0862">Zinc</keyword>
<comment type="cofactor">
    <cofactor evidence="3">
        <name>Zn(2+)</name>
        <dbReference type="ChEBI" id="CHEBI:29105"/>
    </cofactor>
    <text evidence="3">Binds 1 zinc ion per subunit.</text>
</comment>
<dbReference type="InterPro" id="IPR018152">
    <property type="entry name" value="SOD_Cu/Zn_BS"/>
</dbReference>
<dbReference type="InterPro" id="IPR024134">
    <property type="entry name" value="SOD_Cu/Zn_/chaperone"/>
</dbReference>
<feature type="region of interest" description="Disordered" evidence="4">
    <location>
        <begin position="171"/>
        <end position="206"/>
    </location>
</feature>
<keyword evidence="3" id="KW-0186">Copper</keyword>
<feature type="compositionally biased region" description="Basic and acidic residues" evidence="4">
    <location>
        <begin position="61"/>
        <end position="82"/>
    </location>
</feature>
<dbReference type="KEGG" id="scib:HUG20_14195"/>
<feature type="compositionally biased region" description="Acidic residues" evidence="4">
    <location>
        <begin position="188"/>
        <end position="201"/>
    </location>
</feature>
<evidence type="ECO:0000313" key="6">
    <source>
        <dbReference type="EMBL" id="QQK80929.1"/>
    </source>
</evidence>
<comment type="catalytic activity">
    <reaction evidence="3">
        <text>2 superoxide + 2 H(+) = H2O2 + O2</text>
        <dbReference type="Rhea" id="RHEA:20696"/>
        <dbReference type="ChEBI" id="CHEBI:15378"/>
        <dbReference type="ChEBI" id="CHEBI:15379"/>
        <dbReference type="ChEBI" id="CHEBI:16240"/>
        <dbReference type="ChEBI" id="CHEBI:18421"/>
        <dbReference type="EC" id="1.15.1.1"/>
    </reaction>
</comment>
<accession>A0A7T7CG98</accession>
<reference evidence="6 7" key="1">
    <citation type="submission" date="2020-06" db="EMBL/GenBank/DDBJ databases">
        <title>Genomic analysis of Salicibibacter sp. NKC21-4.</title>
        <authorList>
            <person name="Oh Y.J."/>
        </authorList>
    </citation>
    <scope>NUCLEOTIDE SEQUENCE [LARGE SCALE GENOMIC DNA]</scope>
    <source>
        <strain evidence="6 7">NKC21-4</strain>
    </source>
</reference>
<dbReference type="CDD" id="cd00305">
    <property type="entry name" value="Cu-Zn_Superoxide_Dismutase"/>
    <property type="match status" value="1"/>
</dbReference>
<dbReference type="Pfam" id="PF00080">
    <property type="entry name" value="Sod_Cu"/>
    <property type="match status" value="1"/>
</dbReference>
<dbReference type="EC" id="1.15.1.1" evidence="3"/>
<keyword evidence="3" id="KW-0560">Oxidoreductase</keyword>
<gene>
    <name evidence="6" type="ORF">HUG20_14195</name>
</gene>
<evidence type="ECO:0000256" key="3">
    <source>
        <dbReference type="RuleBase" id="RU000393"/>
    </source>
</evidence>
<proteinExistence type="inferred from homology"/>
<dbReference type="GO" id="GO:0004784">
    <property type="term" value="F:superoxide dismutase activity"/>
    <property type="evidence" value="ECO:0007669"/>
    <property type="project" value="UniProtKB-EC"/>
</dbReference>
<protein>
    <recommendedName>
        <fullName evidence="3">Superoxide dismutase [Cu-Zn]</fullName>
        <ecNumber evidence="3">1.15.1.1</ecNumber>
    </recommendedName>
</protein>
<feature type="compositionally biased region" description="Acidic residues" evidence="4">
    <location>
        <begin position="37"/>
        <end position="59"/>
    </location>
</feature>
<dbReference type="SUPFAM" id="SSF49329">
    <property type="entry name" value="Cu,Zn superoxide dismutase-like"/>
    <property type="match status" value="1"/>
</dbReference>
<feature type="region of interest" description="Disordered" evidence="4">
    <location>
        <begin position="23"/>
        <end position="82"/>
    </location>
</feature>